<protein>
    <submittedName>
        <fullName evidence="2">Uncharacterized protein</fullName>
    </submittedName>
</protein>
<accession>A0A9P5PDP8</accession>
<dbReference type="OrthoDB" id="3055515at2759"/>
<keyword evidence="3" id="KW-1185">Reference proteome</keyword>
<comment type="caution">
    <text evidence="2">The sequence shown here is derived from an EMBL/GenBank/DDBJ whole genome shotgun (WGS) entry which is preliminary data.</text>
</comment>
<gene>
    <name evidence="2" type="ORF">BDP27DRAFT_1428383</name>
</gene>
<evidence type="ECO:0000313" key="2">
    <source>
        <dbReference type="EMBL" id="KAF9061973.1"/>
    </source>
</evidence>
<sequence>MAQLTQAMNALSISAGPSDPSTFAHQPEVLYPDDDFPRQLEDSCDDGQDDSQSLFSYNSTPERRKGVTFATAKRWLATWLVSVNMYYCHTTLSPFSARLNEFAHILVPQCAFKRNDILETVEFCLGMQYNALCLHSRLFLMPLFITLHRSLDWCHLFFLPTTDVIDLVTKYLESYFAEWVQNPGYRPWSKLRKGELRGFEALRDGTKYRYQLLSSPHFDLQLPIFVYRQQTHQVFTCPYTTFPEFESHVTPFAICVNTLRALEDWEHPREIQPIFRSRRMEHFAQIEQWTLLALLGLAKGVTPNVDPPGELLKRALAFRRFAEAFHELQQAYQGYKSNHQTQLQGHRRTTGSPEPSQHSTAEDHDPTSPTPPSRTKARRLLLSIAGGSKSTVDKSKKATMRVLHSFFNRSASLTEADRVRDAYLTSVTRDFAIPQLVLGRR</sequence>
<evidence type="ECO:0000256" key="1">
    <source>
        <dbReference type="SAM" id="MobiDB-lite"/>
    </source>
</evidence>
<feature type="region of interest" description="Disordered" evidence="1">
    <location>
        <begin position="337"/>
        <end position="374"/>
    </location>
</feature>
<dbReference type="EMBL" id="JADNRY010000185">
    <property type="protein sequence ID" value="KAF9061973.1"/>
    <property type="molecule type" value="Genomic_DNA"/>
</dbReference>
<name>A0A9P5PDP8_9AGAR</name>
<reference evidence="2" key="1">
    <citation type="submission" date="2020-11" db="EMBL/GenBank/DDBJ databases">
        <authorList>
            <consortium name="DOE Joint Genome Institute"/>
            <person name="Ahrendt S."/>
            <person name="Riley R."/>
            <person name="Andreopoulos W."/>
            <person name="Labutti K."/>
            <person name="Pangilinan J."/>
            <person name="Ruiz-Duenas F.J."/>
            <person name="Barrasa J.M."/>
            <person name="Sanchez-Garcia M."/>
            <person name="Camarero S."/>
            <person name="Miyauchi S."/>
            <person name="Serrano A."/>
            <person name="Linde D."/>
            <person name="Babiker R."/>
            <person name="Drula E."/>
            <person name="Ayuso-Fernandez I."/>
            <person name="Pacheco R."/>
            <person name="Padilla G."/>
            <person name="Ferreira P."/>
            <person name="Barriuso J."/>
            <person name="Kellner H."/>
            <person name="Castanera R."/>
            <person name="Alfaro M."/>
            <person name="Ramirez L."/>
            <person name="Pisabarro A.G."/>
            <person name="Kuo A."/>
            <person name="Tritt A."/>
            <person name="Lipzen A."/>
            <person name="He G."/>
            <person name="Yan M."/>
            <person name="Ng V."/>
            <person name="Cullen D."/>
            <person name="Martin F."/>
            <person name="Rosso M.-N."/>
            <person name="Henrissat B."/>
            <person name="Hibbett D."/>
            <person name="Martinez A.T."/>
            <person name="Grigoriev I.V."/>
        </authorList>
    </citation>
    <scope>NUCLEOTIDE SEQUENCE</scope>
    <source>
        <strain evidence="2">AH 40177</strain>
    </source>
</reference>
<dbReference type="Proteomes" id="UP000772434">
    <property type="component" value="Unassembled WGS sequence"/>
</dbReference>
<evidence type="ECO:0000313" key="3">
    <source>
        <dbReference type="Proteomes" id="UP000772434"/>
    </source>
</evidence>
<feature type="compositionally biased region" description="Polar residues" evidence="1">
    <location>
        <begin position="337"/>
        <end position="359"/>
    </location>
</feature>
<organism evidence="2 3">
    <name type="scientific">Rhodocollybia butyracea</name>
    <dbReference type="NCBI Taxonomy" id="206335"/>
    <lineage>
        <taxon>Eukaryota</taxon>
        <taxon>Fungi</taxon>
        <taxon>Dikarya</taxon>
        <taxon>Basidiomycota</taxon>
        <taxon>Agaricomycotina</taxon>
        <taxon>Agaricomycetes</taxon>
        <taxon>Agaricomycetidae</taxon>
        <taxon>Agaricales</taxon>
        <taxon>Marasmiineae</taxon>
        <taxon>Omphalotaceae</taxon>
        <taxon>Rhodocollybia</taxon>
    </lineage>
</organism>
<dbReference type="AlphaFoldDB" id="A0A9P5PDP8"/>
<proteinExistence type="predicted"/>